<evidence type="ECO:0000313" key="10">
    <source>
        <dbReference type="EMBL" id="CAK8671554.1"/>
    </source>
</evidence>
<evidence type="ECO:0000256" key="2">
    <source>
        <dbReference type="ARBA" id="ARBA00022443"/>
    </source>
</evidence>
<dbReference type="SUPFAM" id="SSF50044">
    <property type="entry name" value="SH3-domain"/>
    <property type="match status" value="4"/>
</dbReference>
<dbReference type="Gene3D" id="2.60.40.150">
    <property type="entry name" value="C2 domain"/>
    <property type="match status" value="1"/>
</dbReference>
<dbReference type="InterPro" id="IPR051480">
    <property type="entry name" value="Endocytic_GEF_Adapter"/>
</dbReference>
<evidence type="ECO:0000259" key="6">
    <source>
        <dbReference type="PROSITE" id="PS50002"/>
    </source>
</evidence>
<dbReference type="Gene3D" id="2.30.30.40">
    <property type="entry name" value="SH3 Domains"/>
    <property type="match status" value="4"/>
</dbReference>
<keyword evidence="11" id="KW-1185">Reference proteome</keyword>
<evidence type="ECO:0000259" key="8">
    <source>
        <dbReference type="PROSITE" id="PS50004"/>
    </source>
</evidence>
<name>A0ABP0EZF7_CLALP</name>
<dbReference type="InterPro" id="IPR000008">
    <property type="entry name" value="C2_dom"/>
</dbReference>
<dbReference type="SUPFAM" id="SSF48065">
    <property type="entry name" value="DBL homology domain (DH-domain)"/>
    <property type="match status" value="1"/>
</dbReference>
<dbReference type="SMART" id="SM00239">
    <property type="entry name" value="C2"/>
    <property type="match status" value="1"/>
</dbReference>
<dbReference type="Gene3D" id="1.20.900.10">
    <property type="entry name" value="Dbl homology (DH) domain"/>
    <property type="match status" value="1"/>
</dbReference>
<dbReference type="Pfam" id="PF14604">
    <property type="entry name" value="SH3_9"/>
    <property type="match status" value="2"/>
</dbReference>
<accession>A0ABP0EZF7</accession>
<dbReference type="Pfam" id="PF16652">
    <property type="entry name" value="PH_13"/>
    <property type="match status" value="1"/>
</dbReference>
<dbReference type="InterPro" id="IPR035892">
    <property type="entry name" value="C2_domain_sf"/>
</dbReference>
<dbReference type="PROSITE" id="PS50010">
    <property type="entry name" value="DH_2"/>
    <property type="match status" value="1"/>
</dbReference>
<evidence type="ECO:0000256" key="1">
    <source>
        <dbReference type="ARBA" id="ARBA00004496"/>
    </source>
</evidence>
<dbReference type="Gene3D" id="2.30.29.30">
    <property type="entry name" value="Pleckstrin-homology domain (PH domain)/Phosphotyrosine-binding domain (PTB)"/>
    <property type="match status" value="1"/>
</dbReference>
<feature type="region of interest" description="Disordered" evidence="5">
    <location>
        <begin position="22"/>
        <end position="52"/>
    </location>
</feature>
<evidence type="ECO:0000259" key="9">
    <source>
        <dbReference type="PROSITE" id="PS50010"/>
    </source>
</evidence>
<sequence>MWWFGHCKGKSGWFPKSYVKETSSTTPVNPTKPASPKSSPILKRKAPVPPTASAATTNKYVAAYAFTGTEAGDLTFNAGDVIAVTNCDGEWWTGTLNGKSGIFPANYVTEQKAAVGPAAKSTTLSKPEVATVIAAYQATGAEQLSLQVGQVVSIRKKNDSGWWEAELQARGKKKQVGWFPANYVKLMTAGSGASGKSTPVDKTKVPPQTKQPAMKVMALYDYNAQNPDELTFPRGSIIVVQDKSDPDWWKGSVGPASGLFPSNYVQEMPANRFDSPSNLSQGDEYQKRVMELISSEESYLKDLTLADEAFQQPLRTSKLLTDQDCNMLFVNLNELIMSSAKLVKAFRVRCKLSGDNISAIMIGDILCEQIPHLHPYIRFCSCQLNSSALLQEKLDNNPDFKALVKKCESGDLWKGLPVSSYLVKPMQRVTKYPLLIKKIIENTPQDHPDHRNLTCALEKAEELCVQVNEGVREKENSDRLEWLQTHVQLDGLHDKLVFNSKTNCLDHRKFLHCGNLYKLKSNKELVGFLFNDFLLLTTPTKPLTTPANDKLFSSRSNPQFRMYKTPIFLNEVLVKLPTEPTEEAAFTLSHIEQAYTLRAENINERTAWMNKIKEATELYIDTEKKKREKAYQARTQRSAGIGRLMVTIVEGCNLVKTSNGRHDPYCEVTMGEQSHTTKTAQDTLNPKWGSTMQFFVKNINMDVLCMSVFQRDMFSPDDFLGRTEVKISDVHKEAASSKGPITKRLLLHEVDAGEIVVKLDLLLFEHGA</sequence>
<dbReference type="SMART" id="SM00326">
    <property type="entry name" value="SH3"/>
    <property type="match status" value="3"/>
</dbReference>
<evidence type="ECO:0000256" key="5">
    <source>
        <dbReference type="SAM" id="MobiDB-lite"/>
    </source>
</evidence>
<evidence type="ECO:0000259" key="7">
    <source>
        <dbReference type="PROSITE" id="PS50003"/>
    </source>
</evidence>
<dbReference type="InterPro" id="IPR001849">
    <property type="entry name" value="PH_domain"/>
</dbReference>
<protein>
    <submittedName>
        <fullName evidence="10">Uncharacterized protein</fullName>
    </submittedName>
</protein>
<dbReference type="InterPro" id="IPR000219">
    <property type="entry name" value="DH_dom"/>
</dbReference>
<dbReference type="PANTHER" id="PTHR46006">
    <property type="entry name" value="RHO GUANINE NUCLEOTIDE EXCHANGE FACTOR AT 64C, ISOFORM A"/>
    <property type="match status" value="1"/>
</dbReference>
<feature type="domain" description="SH3" evidence="6">
    <location>
        <begin position="211"/>
        <end position="270"/>
    </location>
</feature>
<gene>
    <name evidence="10" type="ORF">CVLEPA_LOCUS608</name>
</gene>
<proteinExistence type="predicted"/>
<dbReference type="Pfam" id="PF00621">
    <property type="entry name" value="RhoGEF"/>
    <property type="match status" value="1"/>
</dbReference>
<dbReference type="InterPro" id="IPR036028">
    <property type="entry name" value="SH3-like_dom_sf"/>
</dbReference>
<keyword evidence="2 4" id="KW-0728">SH3 domain</keyword>
<dbReference type="SMART" id="SM00325">
    <property type="entry name" value="RhoGEF"/>
    <property type="match status" value="1"/>
</dbReference>
<dbReference type="InterPro" id="IPR011993">
    <property type="entry name" value="PH-like_dom_sf"/>
</dbReference>
<evidence type="ECO:0000313" key="11">
    <source>
        <dbReference type="Proteomes" id="UP001642483"/>
    </source>
</evidence>
<feature type="domain" description="SH3" evidence="6">
    <location>
        <begin position="1"/>
        <end position="24"/>
    </location>
</feature>
<dbReference type="EMBL" id="CAWYQH010000001">
    <property type="protein sequence ID" value="CAK8671554.1"/>
    <property type="molecule type" value="Genomic_DNA"/>
</dbReference>
<keyword evidence="3" id="KW-0963">Cytoplasm</keyword>
<feature type="domain" description="PH" evidence="7">
    <location>
        <begin position="509"/>
        <end position="617"/>
    </location>
</feature>
<dbReference type="PROSITE" id="PS50004">
    <property type="entry name" value="C2"/>
    <property type="match status" value="1"/>
</dbReference>
<comment type="caution">
    <text evidence="10">The sequence shown here is derived from an EMBL/GenBank/DDBJ whole genome shotgun (WGS) entry which is preliminary data.</text>
</comment>
<dbReference type="CDD" id="cd00160">
    <property type="entry name" value="RhoGEF"/>
    <property type="match status" value="1"/>
</dbReference>
<dbReference type="PANTHER" id="PTHR46006:SF6">
    <property type="entry name" value="INTERSECTIN-2 ISOFORM X1"/>
    <property type="match status" value="1"/>
</dbReference>
<comment type="subcellular location">
    <subcellularLocation>
        <location evidence="1">Cytoplasm</location>
    </subcellularLocation>
</comment>
<dbReference type="InterPro" id="IPR035899">
    <property type="entry name" value="DBL_dom_sf"/>
</dbReference>
<dbReference type="Proteomes" id="UP001642483">
    <property type="component" value="Unassembled WGS sequence"/>
</dbReference>
<dbReference type="CDD" id="cd11839">
    <property type="entry name" value="SH3_Intersectin_4"/>
    <property type="match status" value="1"/>
</dbReference>
<dbReference type="InterPro" id="IPR001452">
    <property type="entry name" value="SH3_domain"/>
</dbReference>
<evidence type="ECO:0000256" key="4">
    <source>
        <dbReference type="PROSITE-ProRule" id="PRU00192"/>
    </source>
</evidence>
<feature type="domain" description="SH3" evidence="6">
    <location>
        <begin position="55"/>
        <end position="113"/>
    </location>
</feature>
<dbReference type="SMART" id="SM00233">
    <property type="entry name" value="PH"/>
    <property type="match status" value="1"/>
</dbReference>
<dbReference type="Pfam" id="PF00018">
    <property type="entry name" value="SH3_1"/>
    <property type="match status" value="1"/>
</dbReference>
<dbReference type="CDD" id="cd08375">
    <property type="entry name" value="C2_Intersectin"/>
    <property type="match status" value="1"/>
</dbReference>
<evidence type="ECO:0000256" key="3">
    <source>
        <dbReference type="ARBA" id="ARBA00022490"/>
    </source>
</evidence>
<dbReference type="PROSITE" id="PS50003">
    <property type="entry name" value="PH_DOMAIN"/>
    <property type="match status" value="1"/>
</dbReference>
<feature type="domain" description="DH" evidence="9">
    <location>
        <begin position="284"/>
        <end position="470"/>
    </location>
</feature>
<dbReference type="Pfam" id="PF00168">
    <property type="entry name" value="C2"/>
    <property type="match status" value="1"/>
</dbReference>
<dbReference type="SUPFAM" id="SSF50729">
    <property type="entry name" value="PH domain-like"/>
    <property type="match status" value="1"/>
</dbReference>
<reference evidence="10 11" key="1">
    <citation type="submission" date="2024-02" db="EMBL/GenBank/DDBJ databases">
        <authorList>
            <person name="Daric V."/>
            <person name="Darras S."/>
        </authorList>
    </citation>
    <scope>NUCLEOTIDE SEQUENCE [LARGE SCALE GENOMIC DNA]</scope>
</reference>
<organism evidence="10 11">
    <name type="scientific">Clavelina lepadiformis</name>
    <name type="common">Light-bulb sea squirt</name>
    <name type="synonym">Ascidia lepadiformis</name>
    <dbReference type="NCBI Taxonomy" id="159417"/>
    <lineage>
        <taxon>Eukaryota</taxon>
        <taxon>Metazoa</taxon>
        <taxon>Chordata</taxon>
        <taxon>Tunicata</taxon>
        <taxon>Ascidiacea</taxon>
        <taxon>Aplousobranchia</taxon>
        <taxon>Clavelinidae</taxon>
        <taxon>Clavelina</taxon>
    </lineage>
</organism>
<dbReference type="PRINTS" id="PR00452">
    <property type="entry name" value="SH3DOMAIN"/>
</dbReference>
<dbReference type="SUPFAM" id="SSF49562">
    <property type="entry name" value="C2 domain (Calcium/lipid-binding domain, CaLB)"/>
    <property type="match status" value="1"/>
</dbReference>
<feature type="domain" description="SH3" evidence="6">
    <location>
        <begin position="125"/>
        <end position="189"/>
    </location>
</feature>
<dbReference type="PROSITE" id="PS50002">
    <property type="entry name" value="SH3"/>
    <property type="match status" value="4"/>
</dbReference>
<feature type="domain" description="C2" evidence="8">
    <location>
        <begin position="625"/>
        <end position="741"/>
    </location>
</feature>